<dbReference type="EMBL" id="MU007012">
    <property type="protein sequence ID" value="KAF2435935.1"/>
    <property type="molecule type" value="Genomic_DNA"/>
</dbReference>
<dbReference type="InterPro" id="IPR000182">
    <property type="entry name" value="GNAT_dom"/>
</dbReference>
<dbReference type="PROSITE" id="PS51186">
    <property type="entry name" value="GNAT"/>
    <property type="match status" value="1"/>
</dbReference>
<dbReference type="InterPro" id="IPR016181">
    <property type="entry name" value="Acyl_CoA_acyltransferase"/>
</dbReference>
<organism evidence="2 3">
    <name type="scientific">Tothia fuscella</name>
    <dbReference type="NCBI Taxonomy" id="1048955"/>
    <lineage>
        <taxon>Eukaryota</taxon>
        <taxon>Fungi</taxon>
        <taxon>Dikarya</taxon>
        <taxon>Ascomycota</taxon>
        <taxon>Pezizomycotina</taxon>
        <taxon>Dothideomycetes</taxon>
        <taxon>Pleosporomycetidae</taxon>
        <taxon>Venturiales</taxon>
        <taxon>Cylindrosympodiaceae</taxon>
        <taxon>Tothia</taxon>
    </lineage>
</organism>
<dbReference type="Proteomes" id="UP000800235">
    <property type="component" value="Unassembled WGS sequence"/>
</dbReference>
<gene>
    <name evidence="2" type="ORF">EJ08DRAFT_579555</name>
</gene>
<dbReference type="OrthoDB" id="2115692at2759"/>
<comment type="caution">
    <text evidence="2">The sequence shown here is derived from an EMBL/GenBank/DDBJ whole genome shotgun (WGS) entry which is preliminary data.</text>
</comment>
<dbReference type="PANTHER" id="PTHR42791:SF16">
    <property type="entry name" value="N-ACETYLTRANSFERASE DOMAIN-CONTAINING PROTEIN"/>
    <property type="match status" value="1"/>
</dbReference>
<dbReference type="Pfam" id="PF13508">
    <property type="entry name" value="Acetyltransf_7"/>
    <property type="match status" value="1"/>
</dbReference>
<dbReference type="SUPFAM" id="SSF55729">
    <property type="entry name" value="Acyl-CoA N-acyltransferases (Nat)"/>
    <property type="match status" value="1"/>
</dbReference>
<dbReference type="GO" id="GO:0016747">
    <property type="term" value="F:acyltransferase activity, transferring groups other than amino-acyl groups"/>
    <property type="evidence" value="ECO:0007669"/>
    <property type="project" value="InterPro"/>
</dbReference>
<proteinExistence type="predicted"/>
<protein>
    <recommendedName>
        <fullName evidence="1">N-acetyltransferase domain-containing protein</fullName>
    </recommendedName>
</protein>
<name>A0A9P4U3H1_9PEZI</name>
<dbReference type="InterPro" id="IPR052523">
    <property type="entry name" value="Trichothecene_AcTrans"/>
</dbReference>
<dbReference type="AlphaFoldDB" id="A0A9P4U3H1"/>
<dbReference type="Gene3D" id="3.40.630.30">
    <property type="match status" value="1"/>
</dbReference>
<accession>A0A9P4U3H1</accession>
<keyword evidence="3" id="KW-1185">Reference proteome</keyword>
<reference evidence="2" key="1">
    <citation type="journal article" date="2020" name="Stud. Mycol.">
        <title>101 Dothideomycetes genomes: a test case for predicting lifestyles and emergence of pathogens.</title>
        <authorList>
            <person name="Haridas S."/>
            <person name="Albert R."/>
            <person name="Binder M."/>
            <person name="Bloem J."/>
            <person name="Labutti K."/>
            <person name="Salamov A."/>
            <person name="Andreopoulos B."/>
            <person name="Baker S."/>
            <person name="Barry K."/>
            <person name="Bills G."/>
            <person name="Bluhm B."/>
            <person name="Cannon C."/>
            <person name="Castanera R."/>
            <person name="Culley D."/>
            <person name="Daum C."/>
            <person name="Ezra D."/>
            <person name="Gonzalez J."/>
            <person name="Henrissat B."/>
            <person name="Kuo A."/>
            <person name="Liang C."/>
            <person name="Lipzen A."/>
            <person name="Lutzoni F."/>
            <person name="Magnuson J."/>
            <person name="Mondo S."/>
            <person name="Nolan M."/>
            <person name="Ohm R."/>
            <person name="Pangilinan J."/>
            <person name="Park H.-J."/>
            <person name="Ramirez L."/>
            <person name="Alfaro M."/>
            <person name="Sun H."/>
            <person name="Tritt A."/>
            <person name="Yoshinaga Y."/>
            <person name="Zwiers L.-H."/>
            <person name="Turgeon B."/>
            <person name="Goodwin S."/>
            <person name="Spatafora J."/>
            <person name="Crous P."/>
            <person name="Grigoriev I."/>
        </authorList>
    </citation>
    <scope>NUCLEOTIDE SEQUENCE</scope>
    <source>
        <strain evidence="2">CBS 130266</strain>
    </source>
</reference>
<evidence type="ECO:0000313" key="3">
    <source>
        <dbReference type="Proteomes" id="UP000800235"/>
    </source>
</evidence>
<sequence length="239" mass="27091">MPVRAARFGDLNRIAKIFNDAFWDEDATGRFMHPYRNEYPNDVLERYWLRETREAFWDCNSVLMVAGLTDSGEVVGAGKWECHGKKTGRWNWSEYNPIVVVMNNSVILYNRISAYIWPNRACDPKTINAYTEANLFFTHHWTGRRSSCLALERLGVHPIHQGEGHGRELVQWGLERAAQEKTAASVVCAYDTQGFYRKCGYDVEVGNVTEGEENPLAGVLGGTILFKDMEDTADGGWSG</sequence>
<feature type="domain" description="N-acetyltransferase" evidence="1">
    <location>
        <begin position="1"/>
        <end position="230"/>
    </location>
</feature>
<evidence type="ECO:0000313" key="2">
    <source>
        <dbReference type="EMBL" id="KAF2435935.1"/>
    </source>
</evidence>
<dbReference type="PANTHER" id="PTHR42791">
    <property type="entry name" value="GNAT FAMILY ACETYLTRANSFERASE"/>
    <property type="match status" value="1"/>
</dbReference>
<dbReference type="CDD" id="cd04301">
    <property type="entry name" value="NAT_SF"/>
    <property type="match status" value="1"/>
</dbReference>
<evidence type="ECO:0000259" key="1">
    <source>
        <dbReference type="PROSITE" id="PS51186"/>
    </source>
</evidence>